<name>A0A382RR24_9ZZZZ</name>
<protein>
    <recommendedName>
        <fullName evidence="3">Core-binding (CB) domain-containing protein</fullName>
    </recommendedName>
</protein>
<proteinExistence type="predicted"/>
<sequence>MATIYTRKGATGTKFYINIVIDGKRSRRFAGYTKEAAKLKLKRFEYEAVFTKQSPSVTIDKAYSSYMDYIQTTSINSRQVTVIKRKVGWFSEYCKVKGITKLEDVKSSHSKAYITKRSDTMVQSRYHCGEEQIYQKISPSTLNREIGFIKRFFNYCIDMEWMDRNPFRSVKPFKVKSNGQRYHFTPDQLELIMAQAGRFYDFYYLLLHTGIRCTDAYKLKPEHFDGKYIKVQMNKTGDFLHVPIPQHVLDVLQPRMGLCTLFAPLKSDRQRRNCVKNIQRLFEPDF</sequence>
<keyword evidence="2" id="KW-0233">DNA recombination</keyword>
<gene>
    <name evidence="4" type="ORF">METZ01_LOCUS352361</name>
</gene>
<dbReference type="InterPro" id="IPR011010">
    <property type="entry name" value="DNA_brk_join_enz"/>
</dbReference>
<dbReference type="PANTHER" id="PTHR30349">
    <property type="entry name" value="PHAGE INTEGRASE-RELATED"/>
    <property type="match status" value="1"/>
</dbReference>
<dbReference type="Gene3D" id="1.10.443.10">
    <property type="entry name" value="Intergrase catalytic core"/>
    <property type="match status" value="1"/>
</dbReference>
<keyword evidence="1" id="KW-0238">DNA-binding</keyword>
<dbReference type="EMBL" id="UINC01123198">
    <property type="protein sequence ID" value="SVC99507.1"/>
    <property type="molecule type" value="Genomic_DNA"/>
</dbReference>
<evidence type="ECO:0000313" key="4">
    <source>
        <dbReference type="EMBL" id="SVC99507.1"/>
    </source>
</evidence>
<evidence type="ECO:0000256" key="1">
    <source>
        <dbReference type="ARBA" id="ARBA00023125"/>
    </source>
</evidence>
<dbReference type="InterPro" id="IPR044068">
    <property type="entry name" value="CB"/>
</dbReference>
<dbReference type="InterPro" id="IPR010998">
    <property type="entry name" value="Integrase_recombinase_N"/>
</dbReference>
<dbReference type="PROSITE" id="PS51900">
    <property type="entry name" value="CB"/>
    <property type="match status" value="1"/>
</dbReference>
<accession>A0A382RR24</accession>
<evidence type="ECO:0000259" key="3">
    <source>
        <dbReference type="PROSITE" id="PS51900"/>
    </source>
</evidence>
<feature type="non-terminal residue" evidence="4">
    <location>
        <position position="286"/>
    </location>
</feature>
<dbReference type="SUPFAM" id="SSF56349">
    <property type="entry name" value="DNA breaking-rejoining enzymes"/>
    <property type="match status" value="1"/>
</dbReference>
<dbReference type="Gene3D" id="1.10.150.130">
    <property type="match status" value="1"/>
</dbReference>
<dbReference type="InterPro" id="IPR050090">
    <property type="entry name" value="Tyrosine_recombinase_XerCD"/>
</dbReference>
<evidence type="ECO:0000256" key="2">
    <source>
        <dbReference type="ARBA" id="ARBA00023172"/>
    </source>
</evidence>
<feature type="domain" description="Core-binding (CB)" evidence="3">
    <location>
        <begin position="57"/>
        <end position="157"/>
    </location>
</feature>
<dbReference type="InterPro" id="IPR013762">
    <property type="entry name" value="Integrase-like_cat_sf"/>
</dbReference>
<reference evidence="4" key="1">
    <citation type="submission" date="2018-05" db="EMBL/GenBank/DDBJ databases">
        <authorList>
            <person name="Lanie J.A."/>
            <person name="Ng W.-L."/>
            <person name="Kazmierczak K.M."/>
            <person name="Andrzejewski T.M."/>
            <person name="Davidsen T.M."/>
            <person name="Wayne K.J."/>
            <person name="Tettelin H."/>
            <person name="Glass J.I."/>
            <person name="Rusch D."/>
            <person name="Podicherti R."/>
            <person name="Tsui H.-C.T."/>
            <person name="Winkler M.E."/>
        </authorList>
    </citation>
    <scope>NUCLEOTIDE SEQUENCE</scope>
</reference>
<dbReference type="GO" id="GO:0006310">
    <property type="term" value="P:DNA recombination"/>
    <property type="evidence" value="ECO:0007669"/>
    <property type="project" value="UniProtKB-KW"/>
</dbReference>
<dbReference type="GO" id="GO:0015074">
    <property type="term" value="P:DNA integration"/>
    <property type="evidence" value="ECO:0007669"/>
    <property type="project" value="InterPro"/>
</dbReference>
<dbReference type="GO" id="GO:0003677">
    <property type="term" value="F:DNA binding"/>
    <property type="evidence" value="ECO:0007669"/>
    <property type="project" value="UniProtKB-KW"/>
</dbReference>
<dbReference type="AlphaFoldDB" id="A0A382RR24"/>
<organism evidence="4">
    <name type="scientific">marine metagenome</name>
    <dbReference type="NCBI Taxonomy" id="408172"/>
    <lineage>
        <taxon>unclassified sequences</taxon>
        <taxon>metagenomes</taxon>
        <taxon>ecological metagenomes</taxon>
    </lineage>
</organism>